<dbReference type="PROSITE" id="PS50293">
    <property type="entry name" value="TPR_REGION"/>
    <property type="match status" value="1"/>
</dbReference>
<dbReference type="SMART" id="SM00028">
    <property type="entry name" value="TPR"/>
    <property type="match status" value="1"/>
</dbReference>
<dbReference type="PROSITE" id="PS50005">
    <property type="entry name" value="TPR"/>
    <property type="match status" value="1"/>
</dbReference>
<reference evidence="5" key="1">
    <citation type="submission" date="2013-08" db="EMBL/GenBank/DDBJ databases">
        <title>Comparison of modified E. coli strains.</title>
        <authorList>
            <person name="Juergensen J."/>
            <person name="Bonge A."/>
            <person name="Streit W.R."/>
        </authorList>
    </citation>
    <scope>NUCLEOTIDE SEQUENCE</scope>
</reference>
<dbReference type="PANTHER" id="PTHR40940">
    <property type="entry name" value="PROTEIN BATD-RELATED"/>
    <property type="match status" value="1"/>
</dbReference>
<feature type="repeat" description="TPR" evidence="1">
    <location>
        <begin position="678"/>
        <end position="711"/>
    </location>
</feature>
<keyword evidence="3" id="KW-1133">Transmembrane helix</keyword>
<dbReference type="InterPro" id="IPR019734">
    <property type="entry name" value="TPR_rpt"/>
</dbReference>
<dbReference type="InterPro" id="IPR011990">
    <property type="entry name" value="TPR-like_helical_dom_sf"/>
</dbReference>
<keyword evidence="4" id="KW-0732">Signal</keyword>
<evidence type="ECO:0000256" key="4">
    <source>
        <dbReference type="SAM" id="SignalP"/>
    </source>
</evidence>
<feature type="signal peptide" evidence="4">
    <location>
        <begin position="1"/>
        <end position="18"/>
    </location>
</feature>
<sequence length="874" mass="94754">MKRIIALFAVLLPLSIYAQDIKVSAPNLVAADEQFKVTFSVEGDKPSDFNWSPTNDFQLVWGPQKGFSSSTSIVNGKVTSSSTSTYTYILLPKATGSFTLPGATAKIKSNSISSKSFTIEVVSGGSSTSGNSGQSGSTGSSQQGQSQVQAGTVSGDDLYMRLHLSSTSAVVGQPITATIKLYQRVDISGFDDATFPSFNGFWSQDITPQGDIHFVREKVGDQIYNTAVIRKYVIIPQMSGDLTIDGSELICRVYQKVQSRGNSIFDGFFDDYTTVRKRVTTPATKVHVSPLPGGAPASFGGGVGDFKISAKISRDTLATHEAASLVVTISGRGNVSLLEAPKVNFPPDVEVYDTKATENIDKASGSISGSKTYEYPFIPRSHGDFEIEPISYSYYDIAKGRYVTVETEAIPFHVVRGNESDAPATTSGTVISGVSKKGVKNLGEDIRFIFTKNPSFSDKGDFFAGSGLFWALAGILAAIAAAIWASLRKVAALKADVAGTKTRKATKMALKRLKLSETFLKQNLYTAFYEELHKALLGFISDKLSMPATDLSKENISEALAAGGVNNEVVESFINVLDACEYARYAPDAGHDAMEAHYKQALGAISSIDAGMKKKSSAKGVGAAVAILLMMLPLSAKAQQVDYVDSLWAKANKAYTEGQWFEALESWHAIDEAGLQSPELYYNIGNAWYKSESYAKAILYYERALKLDPSYSDARYNLEIAKAFVQDDIDPVPEFVLKTWWRKLCYVADSTTWAVICLILFAITLAMVLLFLLAPGSTGKKVGFFAAIVALILTVIALDFSIAQKRDYFKTDKAIVMRPVAPVKSSPSAESSSDLFVLHEGTKVQILDNVAEWTNIELADGRQGWIRSESLEII</sequence>
<evidence type="ECO:0000256" key="2">
    <source>
        <dbReference type="SAM" id="MobiDB-lite"/>
    </source>
</evidence>
<evidence type="ECO:0000313" key="5">
    <source>
        <dbReference type="EMBL" id="AIF26540.1"/>
    </source>
</evidence>
<dbReference type="PANTHER" id="PTHR40940:SF2">
    <property type="entry name" value="BATD"/>
    <property type="match status" value="1"/>
</dbReference>
<dbReference type="Pfam" id="PF13584">
    <property type="entry name" value="BatD"/>
    <property type="match status" value="2"/>
</dbReference>
<feature type="transmembrane region" description="Helical" evidence="3">
    <location>
        <begin position="782"/>
        <end position="803"/>
    </location>
</feature>
<proteinExistence type="predicted"/>
<feature type="region of interest" description="Disordered" evidence="2">
    <location>
        <begin position="125"/>
        <end position="150"/>
    </location>
</feature>
<keyword evidence="3" id="KW-0472">Membrane</keyword>
<accession>A0A0H3U7S3</accession>
<evidence type="ECO:0000256" key="1">
    <source>
        <dbReference type="PROSITE-ProRule" id="PRU00339"/>
    </source>
</evidence>
<name>A0A0H3U7S3_9BACT</name>
<dbReference type="Gene3D" id="1.25.40.10">
    <property type="entry name" value="Tetratricopeptide repeat domain"/>
    <property type="match status" value="1"/>
</dbReference>
<evidence type="ECO:0000256" key="3">
    <source>
        <dbReference type="SAM" id="Phobius"/>
    </source>
</evidence>
<feature type="transmembrane region" description="Helical" evidence="3">
    <location>
        <begin position="752"/>
        <end position="776"/>
    </location>
</feature>
<organism evidence="5">
    <name type="scientific">uncultured bacterium fosmid pJB42G5</name>
    <dbReference type="NCBI Taxonomy" id="1478064"/>
    <lineage>
        <taxon>Bacteria</taxon>
        <taxon>environmental samples</taxon>
    </lineage>
</organism>
<dbReference type="Gene3D" id="2.30.30.40">
    <property type="entry name" value="SH3 Domains"/>
    <property type="match status" value="1"/>
</dbReference>
<dbReference type="EMBL" id="KF540236">
    <property type="protein sequence ID" value="AIF26540.1"/>
    <property type="molecule type" value="Genomic_DNA"/>
</dbReference>
<feature type="transmembrane region" description="Helical" evidence="3">
    <location>
        <begin position="462"/>
        <end position="485"/>
    </location>
</feature>
<keyword evidence="1" id="KW-0802">TPR repeat</keyword>
<dbReference type="InterPro" id="IPR025738">
    <property type="entry name" value="BatD"/>
</dbReference>
<feature type="chain" id="PRO_5005202865" evidence="4">
    <location>
        <begin position="19"/>
        <end position="874"/>
    </location>
</feature>
<keyword evidence="3" id="KW-0812">Transmembrane</keyword>
<dbReference type="Pfam" id="PF00515">
    <property type="entry name" value="TPR_1"/>
    <property type="match status" value="1"/>
</dbReference>
<protein>
    <submittedName>
        <fullName evidence="5">Uncharacterized protein</fullName>
    </submittedName>
</protein>
<dbReference type="SUPFAM" id="SSF48452">
    <property type="entry name" value="TPR-like"/>
    <property type="match status" value="1"/>
</dbReference>
<dbReference type="AlphaFoldDB" id="A0A0H3U7S3"/>